<evidence type="ECO:0000256" key="1">
    <source>
        <dbReference type="ARBA" id="ARBA00006484"/>
    </source>
</evidence>
<dbReference type="PANTHER" id="PTHR43943">
    <property type="entry name" value="DEHYDROGENASE/REDUCTASE (SDR FAMILY) MEMBER 4"/>
    <property type="match status" value="1"/>
</dbReference>
<dbReference type="AlphaFoldDB" id="A0A382PDS7"/>
<dbReference type="EMBL" id="UINC01106710">
    <property type="protein sequence ID" value="SVC71554.1"/>
    <property type="molecule type" value="Genomic_DNA"/>
</dbReference>
<dbReference type="PANTHER" id="PTHR43943:SF2">
    <property type="entry name" value="DEHYDROGENASE_REDUCTASE 4"/>
    <property type="match status" value="1"/>
</dbReference>
<name>A0A382PDS7_9ZZZZ</name>
<dbReference type="FunFam" id="3.40.50.720:FF:000084">
    <property type="entry name" value="Short-chain dehydrogenase reductase"/>
    <property type="match status" value="1"/>
</dbReference>
<dbReference type="Pfam" id="PF13561">
    <property type="entry name" value="adh_short_C2"/>
    <property type="match status" value="1"/>
</dbReference>
<protein>
    <recommendedName>
        <fullName evidence="3">Short-chain dehydrogenase</fullName>
    </recommendedName>
</protein>
<dbReference type="Gene3D" id="3.40.50.720">
    <property type="entry name" value="NAD(P)-binding Rossmann-like Domain"/>
    <property type="match status" value="1"/>
</dbReference>
<gene>
    <name evidence="2" type="ORF">METZ01_LOCUS324408</name>
</gene>
<proteinExistence type="inferred from homology"/>
<dbReference type="PRINTS" id="PR00081">
    <property type="entry name" value="GDHRDH"/>
</dbReference>
<evidence type="ECO:0008006" key="3">
    <source>
        <dbReference type="Google" id="ProtNLM"/>
    </source>
</evidence>
<reference evidence="2" key="1">
    <citation type="submission" date="2018-05" db="EMBL/GenBank/DDBJ databases">
        <authorList>
            <person name="Lanie J.A."/>
            <person name="Ng W.-L."/>
            <person name="Kazmierczak K.M."/>
            <person name="Andrzejewski T.M."/>
            <person name="Davidsen T.M."/>
            <person name="Wayne K.J."/>
            <person name="Tettelin H."/>
            <person name="Glass J.I."/>
            <person name="Rusch D."/>
            <person name="Podicherti R."/>
            <person name="Tsui H.-C.T."/>
            <person name="Winkler M.E."/>
        </authorList>
    </citation>
    <scope>NUCLEOTIDE SEQUENCE</scope>
</reference>
<dbReference type="PRINTS" id="PR00080">
    <property type="entry name" value="SDRFAMILY"/>
</dbReference>
<accession>A0A382PDS7</accession>
<dbReference type="InterPro" id="IPR002347">
    <property type="entry name" value="SDR_fam"/>
</dbReference>
<dbReference type="InterPro" id="IPR036291">
    <property type="entry name" value="NAD(P)-bd_dom_sf"/>
</dbReference>
<comment type="similarity">
    <text evidence="1">Belongs to the short-chain dehydrogenases/reductases (SDR) family.</text>
</comment>
<organism evidence="2">
    <name type="scientific">marine metagenome</name>
    <dbReference type="NCBI Taxonomy" id="408172"/>
    <lineage>
        <taxon>unclassified sequences</taxon>
        <taxon>metagenomes</taxon>
        <taxon>ecological metagenomes</taxon>
    </lineage>
</organism>
<evidence type="ECO:0000313" key="2">
    <source>
        <dbReference type="EMBL" id="SVC71554.1"/>
    </source>
</evidence>
<dbReference type="SUPFAM" id="SSF51735">
    <property type="entry name" value="NAD(P)-binding Rossmann-fold domains"/>
    <property type="match status" value="1"/>
</dbReference>
<sequence>MSNLFDLTGKVAIVTGSSRGIGRATAEAMAAHGAKVVVSSRKADKCEEVAEEIKNNGGEAIVIPCHCSHKDQLQNLVDETLSTWGRIDSLVCNAAVNPFYGSLTEIPDEAYDKIMNTNVKSNVWLTSMVIPHMTKVGGGTIIIVSSVAALIGSAKLGTYGLSKAADVALARNIAVEWGGDNIRANCINPAIIRTDFARALWENPEIYERAVKNYALHRIGEPEEVGGISVMLSAKAGSFITGQTIVVDGGSTIFGGDG</sequence>
<dbReference type="NCBIfam" id="NF005559">
    <property type="entry name" value="PRK07231.1"/>
    <property type="match status" value="1"/>
</dbReference>